<dbReference type="SUPFAM" id="SSF54695">
    <property type="entry name" value="POZ domain"/>
    <property type="match status" value="1"/>
</dbReference>
<dbReference type="SMART" id="SM00512">
    <property type="entry name" value="Skp1"/>
    <property type="match status" value="1"/>
</dbReference>
<dbReference type="SUPFAM" id="SSF81382">
    <property type="entry name" value="Skp1 dimerisation domain-like"/>
    <property type="match status" value="1"/>
</dbReference>
<dbReference type="Proteomes" id="UP000008312">
    <property type="component" value="Unassembled WGS sequence"/>
</dbReference>
<name>D8M2W8_BLAHO</name>
<sequence length="124" mass="14173">MQPQEGVETIKIISSDNKEFVVEKKIAFMSELIKHLYDVSPETSREIVVPDVSGDILGRVILFCSHHCDNPMPEIEKPLKSNKMEENVDKWDADFIDLEDSVLYQIVTASNYLMIQSLLDLAYP</sequence>
<evidence type="ECO:0000256" key="2">
    <source>
        <dbReference type="ARBA" id="ARBA00022786"/>
    </source>
</evidence>
<reference evidence="5" key="1">
    <citation type="submission" date="2010-02" db="EMBL/GenBank/DDBJ databases">
        <title>Sequencing and annotation of the Blastocystis hominis genome.</title>
        <authorList>
            <person name="Wincker P."/>
        </authorList>
    </citation>
    <scope>NUCLEOTIDE SEQUENCE</scope>
    <source>
        <strain evidence="5">Singapore isolate B</strain>
    </source>
</reference>
<dbReference type="InterPro" id="IPR001232">
    <property type="entry name" value="SKP1-like"/>
</dbReference>
<organism evidence="5">
    <name type="scientific">Blastocystis hominis</name>
    <dbReference type="NCBI Taxonomy" id="12968"/>
    <lineage>
        <taxon>Eukaryota</taxon>
        <taxon>Sar</taxon>
        <taxon>Stramenopiles</taxon>
        <taxon>Bigyra</taxon>
        <taxon>Opalozoa</taxon>
        <taxon>Opalinata</taxon>
        <taxon>Blastocystidae</taxon>
        <taxon>Blastocystis</taxon>
    </lineage>
</organism>
<evidence type="ECO:0000259" key="4">
    <source>
        <dbReference type="Pfam" id="PF03931"/>
    </source>
</evidence>
<dbReference type="OrthoDB" id="2342932at2759"/>
<evidence type="ECO:0000256" key="3">
    <source>
        <dbReference type="PIRNR" id="PIRNR028729"/>
    </source>
</evidence>
<accession>D8M2W8</accession>
<dbReference type="PIRSF" id="PIRSF028729">
    <property type="entry name" value="E3_ubiquit_lig_SCF_Skp"/>
    <property type="match status" value="1"/>
</dbReference>
<dbReference type="UniPathway" id="UPA00143"/>
<evidence type="ECO:0000313" key="5">
    <source>
        <dbReference type="EMBL" id="CBK22691.2"/>
    </source>
</evidence>
<comment type="pathway">
    <text evidence="3">Protein modification; protein ubiquitination.</text>
</comment>
<keyword evidence="6" id="KW-1185">Reference proteome</keyword>
<feature type="domain" description="SKP1 component POZ" evidence="4">
    <location>
        <begin position="9"/>
        <end position="67"/>
    </location>
</feature>
<dbReference type="GeneID" id="24919923"/>
<dbReference type="Gene3D" id="3.30.710.10">
    <property type="entry name" value="Potassium Channel Kv1.1, Chain A"/>
    <property type="match status" value="1"/>
</dbReference>
<dbReference type="RefSeq" id="XP_012896739.1">
    <property type="nucleotide sequence ID" value="XM_013041285.1"/>
</dbReference>
<comment type="similarity">
    <text evidence="1 3">Belongs to the SKP1 family.</text>
</comment>
<dbReference type="GO" id="GO:0016567">
    <property type="term" value="P:protein ubiquitination"/>
    <property type="evidence" value="ECO:0007669"/>
    <property type="project" value="UniProtKB-UniPathway"/>
</dbReference>
<proteinExistence type="inferred from homology"/>
<evidence type="ECO:0000256" key="1">
    <source>
        <dbReference type="ARBA" id="ARBA00009993"/>
    </source>
</evidence>
<dbReference type="Pfam" id="PF03931">
    <property type="entry name" value="Skp1_POZ"/>
    <property type="match status" value="1"/>
</dbReference>
<dbReference type="AlphaFoldDB" id="D8M2W8"/>
<dbReference type="GO" id="GO:0006511">
    <property type="term" value="P:ubiquitin-dependent protein catabolic process"/>
    <property type="evidence" value="ECO:0007669"/>
    <property type="project" value="InterPro"/>
</dbReference>
<dbReference type="InterPro" id="IPR011333">
    <property type="entry name" value="SKP1/BTB/POZ_sf"/>
</dbReference>
<dbReference type="InterPro" id="IPR036296">
    <property type="entry name" value="SKP1-like_dim_sf"/>
</dbReference>
<dbReference type="OMA" id="ANMIKGH"/>
<evidence type="ECO:0000313" key="6">
    <source>
        <dbReference type="Proteomes" id="UP000008312"/>
    </source>
</evidence>
<keyword evidence="2 3" id="KW-0833">Ubl conjugation pathway</keyword>
<dbReference type="InterPro" id="IPR016897">
    <property type="entry name" value="SKP1"/>
</dbReference>
<gene>
    <name evidence="5" type="ORF">GSBLH_T00002783001</name>
</gene>
<dbReference type="EMBL" id="FN668650">
    <property type="protein sequence ID" value="CBK22691.2"/>
    <property type="molecule type" value="Genomic_DNA"/>
</dbReference>
<dbReference type="InterPro" id="IPR016073">
    <property type="entry name" value="Skp1_comp_POZ"/>
</dbReference>
<dbReference type="PANTHER" id="PTHR11165">
    <property type="entry name" value="SKP1"/>
    <property type="match status" value="1"/>
</dbReference>
<dbReference type="InParanoid" id="D8M2W8"/>
<protein>
    <recommendedName>
        <fullName evidence="4">SKP1 component POZ domain-containing protein</fullName>
    </recommendedName>
</protein>